<evidence type="ECO:0000313" key="3">
    <source>
        <dbReference type="Proteomes" id="UP000198873"/>
    </source>
</evidence>
<evidence type="ECO:0000313" key="2">
    <source>
        <dbReference type="EMBL" id="SFS88220.1"/>
    </source>
</evidence>
<protein>
    <submittedName>
        <fullName evidence="2">Uncharacterized protein</fullName>
    </submittedName>
</protein>
<proteinExistence type="predicted"/>
<dbReference type="EMBL" id="FPAB01000004">
    <property type="protein sequence ID" value="SFS88220.1"/>
    <property type="molecule type" value="Genomic_DNA"/>
</dbReference>
<feature type="compositionally biased region" description="Gly residues" evidence="1">
    <location>
        <begin position="69"/>
        <end position="82"/>
    </location>
</feature>
<evidence type="ECO:0000256" key="1">
    <source>
        <dbReference type="SAM" id="MobiDB-lite"/>
    </source>
</evidence>
<sequence>MFMTTGARTGRGALRGPLARGLAVAALAVGLVYAVAQDARADTQDPDCYKPGGSGKLIYVCHVPGGEESGNGGGSGGGGGGSSQPSCDLSLAGEGSNRWCEGEYACWANIPSAAYPTPDTWPEGQPSEDSVYIYKNCQNAEGDGYDEWGWHTPQEEQGPSLQERAMMAFGQLNTPEFSLAFSPPGHSIIYIDTWWWAEGAPAGEIRGSSALGVVAVGTPSHIEVDPGDGSGVMTCDFVTSESDACSYTYSRSGDYTTSGRLVYDVHFEYDGTTLDLPGLPDSLESAWQESGITVTESQAVVVP</sequence>
<accession>A0A1I6TGA7</accession>
<reference evidence="3" key="1">
    <citation type="submission" date="2016-10" db="EMBL/GenBank/DDBJ databases">
        <authorList>
            <person name="Varghese N."/>
            <person name="Submissions S."/>
        </authorList>
    </citation>
    <scope>NUCLEOTIDE SEQUENCE [LARGE SCALE GENOMIC DNA]</scope>
    <source>
        <strain evidence="3">CGMCC 4.7047</strain>
    </source>
</reference>
<gene>
    <name evidence="2" type="ORF">SAMN05444716_104635</name>
</gene>
<dbReference type="STRING" id="1176198.SAMN05444716_104635"/>
<dbReference type="Proteomes" id="UP000198873">
    <property type="component" value="Unassembled WGS sequence"/>
</dbReference>
<keyword evidence="3" id="KW-1185">Reference proteome</keyword>
<name>A0A1I6TGA7_9ACTN</name>
<dbReference type="RefSeq" id="WP_139275175.1">
    <property type="nucleotide sequence ID" value="NZ_CP054938.1"/>
</dbReference>
<organism evidence="2 3">
    <name type="scientific">Streptomyces harbinensis</name>
    <dbReference type="NCBI Taxonomy" id="1176198"/>
    <lineage>
        <taxon>Bacteria</taxon>
        <taxon>Bacillati</taxon>
        <taxon>Actinomycetota</taxon>
        <taxon>Actinomycetes</taxon>
        <taxon>Kitasatosporales</taxon>
        <taxon>Streptomycetaceae</taxon>
        <taxon>Streptomyces</taxon>
    </lineage>
</organism>
<dbReference type="AlphaFoldDB" id="A0A1I6TGA7"/>
<feature type="region of interest" description="Disordered" evidence="1">
    <location>
        <begin position="69"/>
        <end position="88"/>
    </location>
</feature>